<sequence>MAIFSASRGKPRKSTIFLNISFLFLFLFYIATSYFPDQSNEPEVTTKHSLVLQEELTKTDGCSRIHDYTDYKSKCEYIKSNIGCRSKGYINYLQIFYCTCGKFSMLGHVMLLLWLAVLFYLLGNTAADYFCPALESLSKLLKLSPTIAGVTLLSLGNGAPDVFASIVSFTRSSNGGVGLNSILGGAFFVSSVVVGVISLLSGPREIYVDKSSFIRDVCFFLFSLCSLLLIIIVGKITLWGAISFLSIYLGYVGVVCIMHFDRYRKENHLTVDGNQEEDFLERGIPLLGYVDHEKPILVDKTTADDQRSSSILCNLDSPFFYYLSSLLYVLELPLSLPRRLTIPVVSEARWSRPFAVISVALAPILLAALCTSQKEKEFGSRSSLVTYLIAVLVGMVLCNLACVTTTKSSPPKKSLFPWLAGGFLMSVTWTYIIAEELVSLLISLGYVLGINPSVLGLTVLAWGNSLGDLIANVAMAVTGGADGAQIAISGCYAGPMFNTLLGLGISLVISSGSKYPSSFVVPEDHSLYETIGFLMGGLLWALVILPRKDMRLDKSLGIGLLAIYLCFLSLTLARSLGLLKLHGVS</sequence>
<dbReference type="GO" id="GO:0016020">
    <property type="term" value="C:membrane"/>
    <property type="evidence" value="ECO:0007669"/>
    <property type="project" value="UniProtKB-SubCell"/>
</dbReference>
<evidence type="ECO:0000256" key="9">
    <source>
        <dbReference type="ARBA" id="ARBA00023136"/>
    </source>
</evidence>
<keyword evidence="10" id="KW-0739">Sodium transport</keyword>
<feature type="transmembrane region" description="Helical" evidence="12">
    <location>
        <begin position="181"/>
        <end position="201"/>
    </location>
</feature>
<evidence type="ECO:0000256" key="3">
    <source>
        <dbReference type="ARBA" id="ARBA00022449"/>
    </source>
</evidence>
<keyword evidence="3" id="KW-0050">Antiport</keyword>
<dbReference type="PANTHER" id="PTHR12266:SF24">
    <property type="entry name" value="CATION_CALCIUM EXCHANGER 1"/>
    <property type="match status" value="1"/>
</dbReference>
<dbReference type="InterPro" id="IPR044880">
    <property type="entry name" value="NCX_ion-bd_dom_sf"/>
</dbReference>
<keyword evidence="4" id="KW-0633">Potassium transport</keyword>
<dbReference type="Pfam" id="PF01699">
    <property type="entry name" value="Na_Ca_ex"/>
    <property type="match status" value="2"/>
</dbReference>
<feature type="transmembrane region" description="Helical" evidence="12">
    <location>
        <begin position="415"/>
        <end position="434"/>
    </location>
</feature>
<name>A0A6M2ER56_9ROSI</name>
<evidence type="ECO:0000259" key="13">
    <source>
        <dbReference type="Pfam" id="PF01699"/>
    </source>
</evidence>
<dbReference type="GO" id="GO:0006813">
    <property type="term" value="P:potassium ion transport"/>
    <property type="evidence" value="ECO:0007669"/>
    <property type="project" value="UniProtKB-KW"/>
</dbReference>
<feature type="transmembrane region" description="Helical" evidence="12">
    <location>
        <begin position="495"/>
        <end position="515"/>
    </location>
</feature>
<feature type="transmembrane region" description="Helical" evidence="12">
    <location>
        <begin position="557"/>
        <end position="579"/>
    </location>
</feature>
<evidence type="ECO:0000256" key="6">
    <source>
        <dbReference type="ARBA" id="ARBA00022958"/>
    </source>
</evidence>
<evidence type="ECO:0000256" key="12">
    <source>
        <dbReference type="SAM" id="Phobius"/>
    </source>
</evidence>
<feature type="domain" description="Sodium/calcium exchanger membrane region" evidence="13">
    <location>
        <begin position="112"/>
        <end position="255"/>
    </location>
</feature>
<dbReference type="PANTHER" id="PTHR12266">
    <property type="entry name" value="NA+/CA2+ K+ INDEPENDENT EXCHANGER"/>
    <property type="match status" value="1"/>
</dbReference>
<evidence type="ECO:0000313" key="14">
    <source>
        <dbReference type="EMBL" id="NUU86045.1"/>
    </source>
</evidence>
<feature type="transmembrane region" description="Helical" evidence="12">
    <location>
        <begin position="527"/>
        <end position="545"/>
    </location>
</feature>
<feature type="transmembrane region" description="Helical" evidence="12">
    <location>
        <begin position="111"/>
        <end position="131"/>
    </location>
</feature>
<feature type="transmembrane region" description="Helical" evidence="12">
    <location>
        <begin position="213"/>
        <end position="232"/>
    </location>
</feature>
<dbReference type="GO" id="GO:0006814">
    <property type="term" value="P:sodium ion transport"/>
    <property type="evidence" value="ECO:0007669"/>
    <property type="project" value="UniProtKB-KW"/>
</dbReference>
<evidence type="ECO:0000256" key="2">
    <source>
        <dbReference type="ARBA" id="ARBA00022448"/>
    </source>
</evidence>
<feature type="transmembrane region" description="Helical" evidence="12">
    <location>
        <begin position="441"/>
        <end position="463"/>
    </location>
</feature>
<evidence type="ECO:0000256" key="7">
    <source>
        <dbReference type="ARBA" id="ARBA00022989"/>
    </source>
</evidence>
<keyword evidence="9 12" id="KW-0472">Membrane</keyword>
<keyword evidence="2" id="KW-0813">Transport</keyword>
<evidence type="ECO:0000256" key="8">
    <source>
        <dbReference type="ARBA" id="ARBA00023053"/>
    </source>
</evidence>
<protein>
    <recommendedName>
        <fullName evidence="13">Sodium/calcium exchanger membrane region domain-containing protein</fullName>
    </recommendedName>
</protein>
<accession>A0A6M2ER56</accession>
<reference evidence="14" key="1">
    <citation type="submission" date="2020-03" db="EMBL/GenBank/DDBJ databases">
        <authorList>
            <person name="Zhang R."/>
        </authorList>
    </citation>
    <scope>NUCLEOTIDE SEQUENCE</scope>
</reference>
<evidence type="ECO:0000256" key="11">
    <source>
        <dbReference type="ARBA" id="ARBA00038187"/>
    </source>
</evidence>
<dbReference type="InterPro" id="IPR004837">
    <property type="entry name" value="NaCa_Exmemb"/>
</dbReference>
<feature type="transmembrane region" description="Helical" evidence="12">
    <location>
        <begin position="384"/>
        <end position="403"/>
    </location>
</feature>
<dbReference type="GO" id="GO:0015297">
    <property type="term" value="F:antiporter activity"/>
    <property type="evidence" value="ECO:0007669"/>
    <property type="project" value="UniProtKB-KW"/>
</dbReference>
<dbReference type="InterPro" id="IPR051359">
    <property type="entry name" value="CaCA_antiporter"/>
</dbReference>
<proteinExistence type="inferred from homology"/>
<feature type="transmembrane region" description="Helical" evidence="12">
    <location>
        <begin position="16"/>
        <end position="35"/>
    </location>
</feature>
<evidence type="ECO:0000256" key="5">
    <source>
        <dbReference type="ARBA" id="ARBA00022692"/>
    </source>
</evidence>
<keyword evidence="6" id="KW-0630">Potassium</keyword>
<evidence type="ECO:0000256" key="4">
    <source>
        <dbReference type="ARBA" id="ARBA00022538"/>
    </source>
</evidence>
<feature type="domain" description="Sodium/calcium exchanger membrane region" evidence="13">
    <location>
        <begin position="419"/>
        <end position="571"/>
    </location>
</feature>
<feature type="transmembrane region" description="Helical" evidence="12">
    <location>
        <begin position="311"/>
        <end position="330"/>
    </location>
</feature>
<feature type="transmembrane region" description="Helical" evidence="12">
    <location>
        <begin position="350"/>
        <end position="372"/>
    </location>
</feature>
<keyword evidence="7 12" id="KW-1133">Transmembrane helix</keyword>
<evidence type="ECO:0000256" key="10">
    <source>
        <dbReference type="ARBA" id="ARBA00023201"/>
    </source>
</evidence>
<evidence type="ECO:0000256" key="1">
    <source>
        <dbReference type="ARBA" id="ARBA00004141"/>
    </source>
</evidence>
<feature type="transmembrane region" description="Helical" evidence="12">
    <location>
        <begin position="238"/>
        <end position="260"/>
    </location>
</feature>
<keyword evidence="10" id="KW-0406">Ion transport</keyword>
<dbReference type="AlphaFoldDB" id="A0A6M2ER56"/>
<dbReference type="Gene3D" id="1.20.1420.30">
    <property type="entry name" value="NCX, central ion-binding region"/>
    <property type="match status" value="2"/>
</dbReference>
<feature type="transmembrane region" description="Helical" evidence="12">
    <location>
        <begin position="143"/>
        <end position="169"/>
    </location>
</feature>
<dbReference type="GO" id="GO:0008324">
    <property type="term" value="F:monoatomic cation transmembrane transporter activity"/>
    <property type="evidence" value="ECO:0007669"/>
    <property type="project" value="TreeGrafter"/>
</dbReference>
<comment type="similarity">
    <text evidence="11">Belongs to the Ca(2+):cation antiporter (CaCA) (TC 2.A.19) family. Cation/calcium exchanger (CCX) subfamily.</text>
</comment>
<keyword evidence="5 12" id="KW-0812">Transmembrane</keyword>
<comment type="subcellular location">
    <subcellularLocation>
        <location evidence="1">Membrane</location>
        <topology evidence="1">Multi-pass membrane protein</topology>
    </subcellularLocation>
</comment>
<dbReference type="EMBL" id="GILB01005712">
    <property type="protein sequence ID" value="NUU86045.1"/>
    <property type="molecule type" value="Transcribed_RNA"/>
</dbReference>
<organism evidence="14">
    <name type="scientific">Populus davidiana</name>
    <dbReference type="NCBI Taxonomy" id="266767"/>
    <lineage>
        <taxon>Eukaryota</taxon>
        <taxon>Viridiplantae</taxon>
        <taxon>Streptophyta</taxon>
        <taxon>Embryophyta</taxon>
        <taxon>Tracheophyta</taxon>
        <taxon>Spermatophyta</taxon>
        <taxon>Magnoliopsida</taxon>
        <taxon>eudicotyledons</taxon>
        <taxon>Gunneridae</taxon>
        <taxon>Pentapetalae</taxon>
        <taxon>rosids</taxon>
        <taxon>fabids</taxon>
        <taxon>Malpighiales</taxon>
        <taxon>Salicaceae</taxon>
        <taxon>Saliceae</taxon>
        <taxon>Populus</taxon>
    </lineage>
</organism>
<keyword evidence="8" id="KW-0915">Sodium</keyword>